<dbReference type="EMBL" id="CP092879">
    <property type="protein sequence ID" value="UYV78861.1"/>
    <property type="molecule type" value="Genomic_DNA"/>
</dbReference>
<dbReference type="SMART" id="SM00097">
    <property type="entry name" value="WNT1"/>
    <property type="match status" value="1"/>
</dbReference>
<protein>
    <recommendedName>
        <fullName evidence="9">Protein Wnt</fullName>
    </recommendedName>
</protein>
<evidence type="ECO:0000256" key="3">
    <source>
        <dbReference type="ARBA" id="ARBA00022473"/>
    </source>
</evidence>
<organism evidence="10 11">
    <name type="scientific">Cordylochernes scorpioides</name>
    <dbReference type="NCBI Taxonomy" id="51811"/>
    <lineage>
        <taxon>Eukaryota</taxon>
        <taxon>Metazoa</taxon>
        <taxon>Ecdysozoa</taxon>
        <taxon>Arthropoda</taxon>
        <taxon>Chelicerata</taxon>
        <taxon>Arachnida</taxon>
        <taxon>Pseudoscorpiones</taxon>
        <taxon>Cheliferoidea</taxon>
        <taxon>Chernetidae</taxon>
        <taxon>Cordylochernes</taxon>
    </lineage>
</organism>
<dbReference type="InterPro" id="IPR018161">
    <property type="entry name" value="Wnt_CS"/>
</dbReference>
<evidence type="ECO:0000256" key="1">
    <source>
        <dbReference type="ARBA" id="ARBA00004498"/>
    </source>
</evidence>
<keyword evidence="11" id="KW-1185">Reference proteome</keyword>
<evidence type="ECO:0000256" key="8">
    <source>
        <dbReference type="ARBA" id="ARBA00023288"/>
    </source>
</evidence>
<sequence length="150" mass="17484">MELRCRCHGVSGSCELKTCWRTLPAFRQVGAFLKRKYEQSIQVSPRPRSRRLRRRNKVKRKVPLLKEDLVHLHRSPNFCLADWKAGVPGTSGRACNRTSHGPDGCRLLCCGRGYDTQLHITAERCHCKFHWCCYVTCRECEKRTELYTCK</sequence>
<keyword evidence="4" id="KW-0964">Secreted</keyword>
<keyword evidence="3 9" id="KW-0217">Developmental protein</keyword>
<keyword evidence="7" id="KW-1015">Disulfide bond</keyword>
<dbReference type="InterPro" id="IPR043158">
    <property type="entry name" value="Wnt_C"/>
</dbReference>
<comment type="subcellular location">
    <subcellularLocation>
        <location evidence="1 9">Secreted</location>
        <location evidence="1 9">Extracellular space</location>
        <location evidence="1 9">Extracellular matrix</location>
    </subcellularLocation>
</comment>
<evidence type="ECO:0000313" key="11">
    <source>
        <dbReference type="Proteomes" id="UP001235939"/>
    </source>
</evidence>
<proteinExistence type="inferred from homology"/>
<comment type="function">
    <text evidence="9">Ligand for members of the frizzled family of seven transmembrane receptors.</text>
</comment>
<keyword evidence="8" id="KW-0449">Lipoprotein</keyword>
<dbReference type="Proteomes" id="UP001235939">
    <property type="component" value="Chromosome 17"/>
</dbReference>
<evidence type="ECO:0000256" key="2">
    <source>
        <dbReference type="ARBA" id="ARBA00005683"/>
    </source>
</evidence>
<dbReference type="InterPro" id="IPR005817">
    <property type="entry name" value="Wnt"/>
</dbReference>
<evidence type="ECO:0000256" key="4">
    <source>
        <dbReference type="ARBA" id="ARBA00022525"/>
    </source>
</evidence>
<evidence type="ECO:0000256" key="5">
    <source>
        <dbReference type="ARBA" id="ARBA00022530"/>
    </source>
</evidence>
<keyword evidence="6 9" id="KW-0879">Wnt signaling pathway</keyword>
<gene>
    <name evidence="10" type="ORF">LAZ67_17000030</name>
</gene>
<dbReference type="PANTHER" id="PTHR12027">
    <property type="entry name" value="WNT RELATED"/>
    <property type="match status" value="1"/>
</dbReference>
<evidence type="ECO:0000256" key="9">
    <source>
        <dbReference type="RuleBase" id="RU003500"/>
    </source>
</evidence>
<evidence type="ECO:0000256" key="7">
    <source>
        <dbReference type="ARBA" id="ARBA00023157"/>
    </source>
</evidence>
<reference evidence="10 11" key="1">
    <citation type="submission" date="2022-01" db="EMBL/GenBank/DDBJ databases">
        <title>A chromosomal length assembly of Cordylochernes scorpioides.</title>
        <authorList>
            <person name="Zeh D."/>
            <person name="Zeh J."/>
        </authorList>
    </citation>
    <scope>NUCLEOTIDE SEQUENCE [LARGE SCALE GENOMIC DNA]</scope>
    <source>
        <strain evidence="10">IN4F17</strain>
        <tissue evidence="10">Whole Body</tissue>
    </source>
</reference>
<keyword evidence="5" id="KW-0272">Extracellular matrix</keyword>
<dbReference type="Gene3D" id="3.30.2460.20">
    <property type="match status" value="1"/>
</dbReference>
<evidence type="ECO:0000313" key="10">
    <source>
        <dbReference type="EMBL" id="UYV78861.1"/>
    </source>
</evidence>
<accession>A0ABY6LCG8</accession>
<dbReference type="PROSITE" id="PS00246">
    <property type="entry name" value="WNT1"/>
    <property type="match status" value="1"/>
</dbReference>
<comment type="similarity">
    <text evidence="2 9">Belongs to the Wnt family.</text>
</comment>
<dbReference type="PANTHER" id="PTHR12027:SF70">
    <property type="entry name" value="PROTEIN WNT-16"/>
    <property type="match status" value="1"/>
</dbReference>
<evidence type="ECO:0000256" key="6">
    <source>
        <dbReference type="ARBA" id="ARBA00022687"/>
    </source>
</evidence>
<name>A0ABY6LCG8_9ARAC</name>
<dbReference type="PRINTS" id="PR01349">
    <property type="entry name" value="WNTPROTEIN"/>
</dbReference>
<dbReference type="Pfam" id="PF00110">
    <property type="entry name" value="wnt"/>
    <property type="match status" value="1"/>
</dbReference>